<sequence length="79" mass="8225">MSTYKVIKPGNEVVVSGKKYPYGEEFEAEPETVKGALRVGVVKEAKDIQGPSQSASVSPNTNPSSPSNAAQSNAVASTK</sequence>
<accession>A0ABW1WDM8</accession>
<feature type="compositionally biased region" description="Low complexity" evidence="1">
    <location>
        <begin position="54"/>
        <end position="79"/>
    </location>
</feature>
<protein>
    <submittedName>
        <fullName evidence="2">Uncharacterized protein</fullName>
    </submittedName>
</protein>
<evidence type="ECO:0000313" key="3">
    <source>
        <dbReference type="Proteomes" id="UP001596267"/>
    </source>
</evidence>
<proteinExistence type="predicted"/>
<reference evidence="3" key="1">
    <citation type="journal article" date="2019" name="Int. J. Syst. Evol. Microbiol.">
        <title>The Global Catalogue of Microorganisms (GCM) 10K type strain sequencing project: providing services to taxonomists for standard genome sequencing and annotation.</title>
        <authorList>
            <consortium name="The Broad Institute Genomics Platform"/>
            <consortium name="The Broad Institute Genome Sequencing Center for Infectious Disease"/>
            <person name="Wu L."/>
            <person name="Ma J."/>
        </authorList>
    </citation>
    <scope>NUCLEOTIDE SEQUENCE [LARGE SCALE GENOMIC DNA]</scope>
    <source>
        <strain evidence="3">CCUG 42001</strain>
    </source>
</reference>
<comment type="caution">
    <text evidence="2">The sequence shown here is derived from an EMBL/GenBank/DDBJ whole genome shotgun (WGS) entry which is preliminary data.</text>
</comment>
<name>A0ABW1WDM8_9BACL</name>
<keyword evidence="3" id="KW-1185">Reference proteome</keyword>
<evidence type="ECO:0000256" key="1">
    <source>
        <dbReference type="SAM" id="MobiDB-lite"/>
    </source>
</evidence>
<dbReference type="EMBL" id="JBHSTQ010000001">
    <property type="protein sequence ID" value="MFC6385205.1"/>
    <property type="molecule type" value="Genomic_DNA"/>
</dbReference>
<dbReference type="RefSeq" id="WP_253077314.1">
    <property type="nucleotide sequence ID" value="NZ_JAMXWN010000019.1"/>
</dbReference>
<organism evidence="2 3">
    <name type="scientific">Sporolactobacillus kofuensis</name>
    <dbReference type="NCBI Taxonomy" id="269672"/>
    <lineage>
        <taxon>Bacteria</taxon>
        <taxon>Bacillati</taxon>
        <taxon>Bacillota</taxon>
        <taxon>Bacilli</taxon>
        <taxon>Bacillales</taxon>
        <taxon>Sporolactobacillaceae</taxon>
        <taxon>Sporolactobacillus</taxon>
    </lineage>
</organism>
<dbReference type="Proteomes" id="UP001596267">
    <property type="component" value="Unassembled WGS sequence"/>
</dbReference>
<feature type="region of interest" description="Disordered" evidence="1">
    <location>
        <begin position="46"/>
        <end position="79"/>
    </location>
</feature>
<evidence type="ECO:0000313" key="2">
    <source>
        <dbReference type="EMBL" id="MFC6385205.1"/>
    </source>
</evidence>
<gene>
    <name evidence="2" type="ORF">ACFP7A_01210</name>
</gene>